<protein>
    <submittedName>
        <fullName evidence="2">DUF721 domain-containing protein</fullName>
    </submittedName>
</protein>
<name>A0A7D5H2N7_9PSED</name>
<dbReference type="Pfam" id="PF05258">
    <property type="entry name" value="DciA"/>
    <property type="match status" value="1"/>
</dbReference>
<sequence length="152" mass="17207">MAYRPLPARAPAVLLREARPLKALFSHAQRLSHLQRLLESQLQPAAREHCYVASWREGCLLLIVTDGHWATRLRYQQKRLQRDLQALPEFDNLTRILFKVQPPTVQNRTAERNVDLPSSAAETLQSTAEGITDPNLRAALERLAAHAGRSKS</sequence>
<dbReference type="InterPro" id="IPR007922">
    <property type="entry name" value="DciA-like"/>
</dbReference>
<dbReference type="Proteomes" id="UP000509568">
    <property type="component" value="Chromosome"/>
</dbReference>
<keyword evidence="3" id="KW-1185">Reference proteome</keyword>
<feature type="region of interest" description="Disordered" evidence="1">
    <location>
        <begin position="107"/>
        <end position="128"/>
    </location>
</feature>
<accession>A0A7D5H2N7</accession>
<evidence type="ECO:0000313" key="3">
    <source>
        <dbReference type="Proteomes" id="UP000509568"/>
    </source>
</evidence>
<dbReference type="KEGG" id="pez:HWQ56_23955"/>
<dbReference type="EMBL" id="CP056030">
    <property type="protein sequence ID" value="QKZ06667.1"/>
    <property type="molecule type" value="Genomic_DNA"/>
</dbReference>
<evidence type="ECO:0000256" key="1">
    <source>
        <dbReference type="SAM" id="MobiDB-lite"/>
    </source>
</evidence>
<reference evidence="2 3" key="1">
    <citation type="submission" date="2020-06" db="EMBL/GenBank/DDBJ databases">
        <title>Pseudomonas eucalypticola sp. nov., an endophyte of Eucalyptus dunnii leaves with biocontrol ability of eucalyptus leaf blight.</title>
        <authorList>
            <person name="Liu Y."/>
            <person name="Song Z."/>
            <person name="Zeng H."/>
            <person name="Lu M."/>
            <person name="Wang X."/>
            <person name="Lian X."/>
            <person name="Zhang Q."/>
        </authorList>
    </citation>
    <scope>NUCLEOTIDE SEQUENCE [LARGE SCALE GENOMIC DNA]</scope>
    <source>
        <strain evidence="2 3">NP-1</strain>
    </source>
</reference>
<evidence type="ECO:0000313" key="2">
    <source>
        <dbReference type="EMBL" id="QKZ06667.1"/>
    </source>
</evidence>
<dbReference type="RefSeq" id="WP_158155298.1">
    <property type="nucleotide sequence ID" value="NZ_CP056030.1"/>
</dbReference>
<organism evidence="2 3">
    <name type="scientific">Pseudomonas eucalypticola</name>
    <dbReference type="NCBI Taxonomy" id="2599595"/>
    <lineage>
        <taxon>Bacteria</taxon>
        <taxon>Pseudomonadati</taxon>
        <taxon>Pseudomonadota</taxon>
        <taxon>Gammaproteobacteria</taxon>
        <taxon>Pseudomonadales</taxon>
        <taxon>Pseudomonadaceae</taxon>
        <taxon>Pseudomonas</taxon>
    </lineage>
</organism>
<gene>
    <name evidence="2" type="ORF">HWQ56_23955</name>
</gene>
<proteinExistence type="predicted"/>
<dbReference type="AlphaFoldDB" id="A0A7D5H2N7"/>